<evidence type="ECO:0000256" key="8">
    <source>
        <dbReference type="ARBA" id="ARBA00023136"/>
    </source>
</evidence>
<feature type="active site" evidence="9">
    <location>
        <position position="313"/>
    </location>
</feature>
<evidence type="ECO:0000256" key="4">
    <source>
        <dbReference type="ARBA" id="ARBA00022692"/>
    </source>
</evidence>
<sequence>MNPLIMSLMLLFLFNTSTMSYNFLKMDVIPPTFPESPFYDRNVRYQEMISAATNQSNYRASKYYHKPNHLSLDGVPQPQVHHHPLSLYSVRVGLGTPAKYYNLALDTGSNLIWLQCHECLNPPNKYFCQHGEQPYNCNLSDSCNLLNCSLNRSICLYERDCDGQLCQYDISYRDGSHTRGYLATESFTFKGFNNNEGKYSLVFGCGTSQKNFYMSNGITPNEIAGIMGISMGTHSLISQLKTFRWFSHSLCSTKTTYLTFGHELELHVSSYQQTALYINKGHYYVELSDIIVNGETFNIRNNVVGGPHLAVTDTGTPVTRLFKPYFTMVAQKLGQMYQQKSMFENTLCYRWNPNHILPTITLVLGKAELRIQSEDAYTIFTDSDRGPILCLWMQPDDQMTIIGARALTNHEIVYYRKQQSNTLYIRSNAC</sequence>
<keyword evidence="3" id="KW-0645">Protease</keyword>
<feature type="signal peptide" evidence="10">
    <location>
        <begin position="1"/>
        <end position="20"/>
    </location>
</feature>
<accession>A0AAW1L2N4</accession>
<keyword evidence="13" id="KW-1185">Reference proteome</keyword>
<dbReference type="Gene3D" id="2.40.70.10">
    <property type="entry name" value="Acid Proteases"/>
    <property type="match status" value="2"/>
</dbReference>
<comment type="similarity">
    <text evidence="2">Belongs to the peptidase A1 family.</text>
</comment>
<name>A0AAW1L2N4_SAPOF</name>
<evidence type="ECO:0000256" key="1">
    <source>
        <dbReference type="ARBA" id="ARBA00004370"/>
    </source>
</evidence>
<evidence type="ECO:0000256" key="9">
    <source>
        <dbReference type="PIRSR" id="PIRSR601461-1"/>
    </source>
</evidence>
<evidence type="ECO:0000256" key="3">
    <source>
        <dbReference type="ARBA" id="ARBA00022670"/>
    </source>
</evidence>
<dbReference type="PANTHER" id="PTHR13683">
    <property type="entry name" value="ASPARTYL PROTEASES"/>
    <property type="match status" value="1"/>
</dbReference>
<evidence type="ECO:0000256" key="10">
    <source>
        <dbReference type="SAM" id="SignalP"/>
    </source>
</evidence>
<evidence type="ECO:0000313" key="13">
    <source>
        <dbReference type="Proteomes" id="UP001443914"/>
    </source>
</evidence>
<dbReference type="Pfam" id="PF14543">
    <property type="entry name" value="TAXi_N"/>
    <property type="match status" value="1"/>
</dbReference>
<evidence type="ECO:0000256" key="7">
    <source>
        <dbReference type="ARBA" id="ARBA00022989"/>
    </source>
</evidence>
<gene>
    <name evidence="12" type="ORF">RND81_05G198800</name>
</gene>
<evidence type="ECO:0000256" key="5">
    <source>
        <dbReference type="ARBA" id="ARBA00022729"/>
    </source>
</evidence>
<evidence type="ECO:0000259" key="11">
    <source>
        <dbReference type="PROSITE" id="PS51767"/>
    </source>
</evidence>
<feature type="domain" description="Peptidase A1" evidence="11">
    <location>
        <begin position="88"/>
        <end position="426"/>
    </location>
</feature>
<dbReference type="SUPFAM" id="SSF50630">
    <property type="entry name" value="Acid proteases"/>
    <property type="match status" value="1"/>
</dbReference>
<dbReference type="GO" id="GO:0006508">
    <property type="term" value="P:proteolysis"/>
    <property type="evidence" value="ECO:0007669"/>
    <property type="project" value="UniProtKB-KW"/>
</dbReference>
<dbReference type="Pfam" id="PF14541">
    <property type="entry name" value="TAXi_C"/>
    <property type="match status" value="1"/>
</dbReference>
<comment type="subcellular location">
    <subcellularLocation>
        <location evidence="1">Membrane</location>
    </subcellularLocation>
</comment>
<evidence type="ECO:0000256" key="6">
    <source>
        <dbReference type="ARBA" id="ARBA00022801"/>
    </source>
</evidence>
<keyword evidence="8" id="KW-0472">Membrane</keyword>
<comment type="caution">
    <text evidence="12">The sequence shown here is derived from an EMBL/GenBank/DDBJ whole genome shotgun (WGS) entry which is preliminary data.</text>
</comment>
<dbReference type="EMBL" id="JBDFQZ010000005">
    <property type="protein sequence ID" value="KAK9726216.1"/>
    <property type="molecule type" value="Genomic_DNA"/>
</dbReference>
<dbReference type="AlphaFoldDB" id="A0AAW1L2N4"/>
<feature type="chain" id="PRO_5043990841" description="Peptidase A1 domain-containing protein" evidence="10">
    <location>
        <begin position="21"/>
        <end position="430"/>
    </location>
</feature>
<dbReference type="Proteomes" id="UP001443914">
    <property type="component" value="Unassembled WGS sequence"/>
</dbReference>
<keyword evidence="4" id="KW-0812">Transmembrane</keyword>
<protein>
    <recommendedName>
        <fullName evidence="11">Peptidase A1 domain-containing protein</fullName>
    </recommendedName>
</protein>
<dbReference type="GO" id="GO:0016020">
    <property type="term" value="C:membrane"/>
    <property type="evidence" value="ECO:0007669"/>
    <property type="project" value="UniProtKB-SubCell"/>
</dbReference>
<dbReference type="InterPro" id="IPR032861">
    <property type="entry name" value="TAXi_N"/>
</dbReference>
<feature type="active site" evidence="9">
    <location>
        <position position="106"/>
    </location>
</feature>
<dbReference type="PROSITE" id="PS51767">
    <property type="entry name" value="PEPTIDASE_A1"/>
    <property type="match status" value="1"/>
</dbReference>
<dbReference type="PANTHER" id="PTHR13683:SF375">
    <property type="entry name" value="PEPTIDASE A1 DOMAIN-CONTAINING PROTEIN"/>
    <property type="match status" value="1"/>
</dbReference>
<dbReference type="InterPro" id="IPR021109">
    <property type="entry name" value="Peptidase_aspartic_dom_sf"/>
</dbReference>
<keyword evidence="5 10" id="KW-0732">Signal</keyword>
<keyword evidence="7" id="KW-1133">Transmembrane helix</keyword>
<dbReference type="InterPro" id="IPR033121">
    <property type="entry name" value="PEPTIDASE_A1"/>
</dbReference>
<proteinExistence type="inferred from homology"/>
<keyword evidence="6" id="KW-0378">Hydrolase</keyword>
<dbReference type="InterPro" id="IPR001461">
    <property type="entry name" value="Aspartic_peptidase_A1"/>
</dbReference>
<evidence type="ECO:0000313" key="12">
    <source>
        <dbReference type="EMBL" id="KAK9726216.1"/>
    </source>
</evidence>
<dbReference type="InterPro" id="IPR032799">
    <property type="entry name" value="TAXi_C"/>
</dbReference>
<reference evidence="12" key="1">
    <citation type="submission" date="2024-03" db="EMBL/GenBank/DDBJ databases">
        <title>WGS assembly of Saponaria officinalis var. Norfolk2.</title>
        <authorList>
            <person name="Jenkins J."/>
            <person name="Shu S."/>
            <person name="Grimwood J."/>
            <person name="Barry K."/>
            <person name="Goodstein D."/>
            <person name="Schmutz J."/>
            <person name="Leebens-Mack J."/>
            <person name="Osbourn A."/>
        </authorList>
    </citation>
    <scope>NUCLEOTIDE SEQUENCE [LARGE SCALE GENOMIC DNA]</scope>
    <source>
        <strain evidence="12">JIC</strain>
    </source>
</reference>
<dbReference type="GO" id="GO:0004190">
    <property type="term" value="F:aspartic-type endopeptidase activity"/>
    <property type="evidence" value="ECO:0007669"/>
    <property type="project" value="InterPro"/>
</dbReference>
<organism evidence="12 13">
    <name type="scientific">Saponaria officinalis</name>
    <name type="common">Common soapwort</name>
    <name type="synonym">Lychnis saponaria</name>
    <dbReference type="NCBI Taxonomy" id="3572"/>
    <lineage>
        <taxon>Eukaryota</taxon>
        <taxon>Viridiplantae</taxon>
        <taxon>Streptophyta</taxon>
        <taxon>Embryophyta</taxon>
        <taxon>Tracheophyta</taxon>
        <taxon>Spermatophyta</taxon>
        <taxon>Magnoliopsida</taxon>
        <taxon>eudicotyledons</taxon>
        <taxon>Gunneridae</taxon>
        <taxon>Pentapetalae</taxon>
        <taxon>Caryophyllales</taxon>
        <taxon>Caryophyllaceae</taxon>
        <taxon>Caryophylleae</taxon>
        <taxon>Saponaria</taxon>
    </lineage>
</organism>
<evidence type="ECO:0000256" key="2">
    <source>
        <dbReference type="ARBA" id="ARBA00007447"/>
    </source>
</evidence>